<keyword evidence="1" id="KW-0175">Coiled coil</keyword>
<accession>A0A318KQ09</accession>
<evidence type="ECO:0000313" key="3">
    <source>
        <dbReference type="Proteomes" id="UP000247612"/>
    </source>
</evidence>
<sequence>MLALVGLKCSFKSKRYHKKGCMTMLEINEKLADAKFRMEHYQRLCEERNELVLKLDEAHRVYEMLCDQLEKEDRDVAKLNSLSMANLFATLTQRKEERLEKEEEEALAALRAVKKQENEISVLQFQLDALNQKLRELEKAEAEYNELLNLKKSLIDDPAIHSMERELEDITLRQREINEAMDAGDLVLSRLKDAREKLSSAAGWGIYDMVGGGMIATAIKHERISEAQASLQSLESDIRHFNKELNDVKLASASDLEMDSFSVIGDYLFDNLFMDWHVQNQVSRMQDVVDTSIDEVDALLQQLYRQQLANQQAADALKGKIEERLASL</sequence>
<dbReference type="AlphaFoldDB" id="A0A318KQ09"/>
<feature type="coiled-coil region" evidence="1">
    <location>
        <begin position="92"/>
        <end position="180"/>
    </location>
</feature>
<reference evidence="2 3" key="1">
    <citation type="submission" date="2018-05" db="EMBL/GenBank/DDBJ databases">
        <title>Genomic Encyclopedia of Type Strains, Phase IV (KMG-IV): sequencing the most valuable type-strain genomes for metagenomic binning, comparative biology and taxonomic classification.</title>
        <authorList>
            <person name="Goeker M."/>
        </authorList>
    </citation>
    <scope>NUCLEOTIDE SEQUENCE [LARGE SCALE GENOMIC DNA]</scope>
    <source>
        <strain evidence="2 3">JC118</strain>
    </source>
</reference>
<name>A0A318KQ09_9FIRM</name>
<protein>
    <submittedName>
        <fullName evidence="2">Uncharacterized protein</fullName>
    </submittedName>
</protein>
<evidence type="ECO:0000256" key="1">
    <source>
        <dbReference type="SAM" id="Coils"/>
    </source>
</evidence>
<dbReference type="Proteomes" id="UP000247612">
    <property type="component" value="Unassembled WGS sequence"/>
</dbReference>
<feature type="coiled-coil region" evidence="1">
    <location>
        <begin position="224"/>
        <end position="251"/>
    </location>
</feature>
<proteinExistence type="predicted"/>
<evidence type="ECO:0000313" key="2">
    <source>
        <dbReference type="EMBL" id="PXX80044.1"/>
    </source>
</evidence>
<dbReference type="STRING" id="1034346.GCA_000313565_01540"/>
<comment type="caution">
    <text evidence="2">The sequence shown here is derived from an EMBL/GenBank/DDBJ whole genome shotgun (WGS) entry which is preliminary data.</text>
</comment>
<dbReference type="EMBL" id="QJKH01000004">
    <property type="protein sequence ID" value="PXX80044.1"/>
    <property type="molecule type" value="Genomic_DNA"/>
</dbReference>
<organism evidence="2 3">
    <name type="scientific">Dielma fastidiosa</name>
    <dbReference type="NCBI Taxonomy" id="1034346"/>
    <lineage>
        <taxon>Bacteria</taxon>
        <taxon>Bacillati</taxon>
        <taxon>Bacillota</taxon>
        <taxon>Erysipelotrichia</taxon>
        <taxon>Erysipelotrichales</taxon>
        <taxon>Erysipelotrichaceae</taxon>
        <taxon>Dielma</taxon>
    </lineage>
</organism>
<gene>
    <name evidence="2" type="ORF">DES51_10446</name>
</gene>
<keyword evidence="3" id="KW-1185">Reference proteome</keyword>